<evidence type="ECO:0000313" key="5">
    <source>
        <dbReference type="EMBL" id="MDX6804516.1"/>
    </source>
</evidence>
<keyword evidence="6" id="KW-1185">Reference proteome</keyword>
<dbReference type="Gene3D" id="6.10.340.10">
    <property type="match status" value="1"/>
</dbReference>
<dbReference type="Pfam" id="PF00990">
    <property type="entry name" value="GGDEF"/>
    <property type="match status" value="1"/>
</dbReference>
<evidence type="ECO:0000313" key="6">
    <source>
        <dbReference type="Proteomes" id="UP001274321"/>
    </source>
</evidence>
<sequence length="707" mass="77198">MNLFYRRIIRRFDLLPMGLATRFTLFVALLLLSLTLVLVWIANTQAERWAQQSFTARAEHLYAVVNGISAERPSPQRMLDLQKVLDEVAALDQDTIYAFVTPLGPSGQPAFPDPETLSQDPAAGKALQTAIRRELPSMEAGEQILHIALPIYARGSEPVAVARMGLLKRGLVDAITASFNRNVAIAVIFMLFALPLTATTMRFVTAPISRMTQATKNVSEGNFEPPVDEARNDELGELSRSFQSMTRSLQESFEAVHRLTFTDPVSGLANREQMRRSLQSVVDRGAEAAFVIIELDRLHHVHRALGLDVGDDAVTTIADMLRDREHSLPKVSPDAARSVVLARIGEDRFGILIEGEWIQESVGREVMHFLDAFSGPVQVGAHAVTIKAHAGIAFVPTDGEDFSTVLRAASDGAMDARGAGDRLFGFGNRNMESYAFRRLIIEQEIRVGLEADQFEVFYQPQVDLRDGSMTGAEALVRWRHPQRGLVGPAEFIDIAEESGLLGELSTRVLRLVCKQGAVWAGRGMFPRLAVNISPSQSRHPEFAADTLAILDASGFAPQQLHIEITENTAMTEPRQTARQLAALRQAGVGIAIDDFGTGFSNLASLTAMPVDVLKIDRSFVAGCVRDGSARVVVAAIISLAKNLGFETVAEGIESVDQRDYLVQLGCTYGQGFLISRPITAMQFEEMYLEGSAATGVRQKAGGGWPAS</sequence>
<protein>
    <submittedName>
        <fullName evidence="5">EAL domain-containing protein</fullName>
    </submittedName>
</protein>
<dbReference type="InterPro" id="IPR029787">
    <property type="entry name" value="Nucleotide_cyclase"/>
</dbReference>
<gene>
    <name evidence="5" type="ORF">SCD90_00435</name>
</gene>
<feature type="domain" description="HAMP" evidence="3">
    <location>
        <begin position="202"/>
        <end position="254"/>
    </location>
</feature>
<dbReference type="PROSITE" id="PS50885">
    <property type="entry name" value="HAMP"/>
    <property type="match status" value="1"/>
</dbReference>
<dbReference type="PROSITE" id="PS50887">
    <property type="entry name" value="GGDEF"/>
    <property type="match status" value="1"/>
</dbReference>
<dbReference type="Pfam" id="PF00672">
    <property type="entry name" value="HAMP"/>
    <property type="match status" value="1"/>
</dbReference>
<dbReference type="CDD" id="cd01949">
    <property type="entry name" value="GGDEF"/>
    <property type="match status" value="1"/>
</dbReference>
<keyword evidence="1" id="KW-0812">Transmembrane</keyword>
<dbReference type="EMBL" id="JAXAFJ010000001">
    <property type="protein sequence ID" value="MDX6804516.1"/>
    <property type="molecule type" value="Genomic_DNA"/>
</dbReference>
<dbReference type="SMART" id="SM00052">
    <property type="entry name" value="EAL"/>
    <property type="match status" value="1"/>
</dbReference>
<dbReference type="RefSeq" id="WP_319842642.1">
    <property type="nucleotide sequence ID" value="NZ_JAXAFJ010000001.1"/>
</dbReference>
<dbReference type="SMART" id="SM00304">
    <property type="entry name" value="HAMP"/>
    <property type="match status" value="1"/>
</dbReference>
<keyword evidence="1" id="KW-1133">Transmembrane helix</keyword>
<dbReference type="Gene3D" id="3.20.20.450">
    <property type="entry name" value="EAL domain"/>
    <property type="match status" value="1"/>
</dbReference>
<reference evidence="5 6" key="1">
    <citation type="submission" date="2023-11" db="EMBL/GenBank/DDBJ databases">
        <authorList>
            <person name="Bao R."/>
        </authorList>
    </citation>
    <scope>NUCLEOTIDE SEQUENCE [LARGE SCALE GENOMIC DNA]</scope>
    <source>
        <strain evidence="5 6">PJ23</strain>
    </source>
</reference>
<dbReference type="InterPro" id="IPR043128">
    <property type="entry name" value="Rev_trsase/Diguanyl_cyclase"/>
</dbReference>
<dbReference type="InterPro" id="IPR003660">
    <property type="entry name" value="HAMP_dom"/>
</dbReference>
<dbReference type="PROSITE" id="PS50883">
    <property type="entry name" value="EAL"/>
    <property type="match status" value="1"/>
</dbReference>
<evidence type="ECO:0000259" key="4">
    <source>
        <dbReference type="PROSITE" id="PS50887"/>
    </source>
</evidence>
<dbReference type="InterPro" id="IPR001633">
    <property type="entry name" value="EAL_dom"/>
</dbReference>
<dbReference type="Gene3D" id="3.30.70.270">
    <property type="match status" value="1"/>
</dbReference>
<evidence type="ECO:0000256" key="1">
    <source>
        <dbReference type="SAM" id="Phobius"/>
    </source>
</evidence>
<dbReference type="InterPro" id="IPR050706">
    <property type="entry name" value="Cyclic-di-GMP_PDE-like"/>
</dbReference>
<comment type="caution">
    <text evidence="5">The sequence shown here is derived from an EMBL/GenBank/DDBJ whole genome shotgun (WGS) entry which is preliminary data.</text>
</comment>
<dbReference type="SUPFAM" id="SSF55073">
    <property type="entry name" value="Nucleotide cyclase"/>
    <property type="match status" value="1"/>
</dbReference>
<keyword evidence="1" id="KW-0472">Membrane</keyword>
<feature type="domain" description="GGDEF" evidence="4">
    <location>
        <begin position="286"/>
        <end position="429"/>
    </location>
</feature>
<dbReference type="PANTHER" id="PTHR33121">
    <property type="entry name" value="CYCLIC DI-GMP PHOSPHODIESTERASE PDEF"/>
    <property type="match status" value="1"/>
</dbReference>
<feature type="domain" description="EAL" evidence="2">
    <location>
        <begin position="438"/>
        <end position="691"/>
    </location>
</feature>
<accession>A0ABU4RI52</accession>
<name>A0ABU4RI52_9HYPH</name>
<feature type="transmembrane region" description="Helical" evidence="1">
    <location>
        <begin position="183"/>
        <end position="204"/>
    </location>
</feature>
<dbReference type="InterPro" id="IPR035919">
    <property type="entry name" value="EAL_sf"/>
</dbReference>
<dbReference type="InterPro" id="IPR000160">
    <property type="entry name" value="GGDEF_dom"/>
</dbReference>
<evidence type="ECO:0000259" key="3">
    <source>
        <dbReference type="PROSITE" id="PS50885"/>
    </source>
</evidence>
<dbReference type="SUPFAM" id="SSF158472">
    <property type="entry name" value="HAMP domain-like"/>
    <property type="match status" value="1"/>
</dbReference>
<dbReference type="CDD" id="cd01948">
    <property type="entry name" value="EAL"/>
    <property type="match status" value="1"/>
</dbReference>
<organism evidence="5 6">
    <name type="scientific">Terrihabitans rhizophilus</name>
    <dbReference type="NCBI Taxonomy" id="3092662"/>
    <lineage>
        <taxon>Bacteria</taxon>
        <taxon>Pseudomonadati</taxon>
        <taxon>Pseudomonadota</taxon>
        <taxon>Alphaproteobacteria</taxon>
        <taxon>Hyphomicrobiales</taxon>
        <taxon>Terrihabitans</taxon>
    </lineage>
</organism>
<dbReference type="CDD" id="cd06225">
    <property type="entry name" value="HAMP"/>
    <property type="match status" value="1"/>
</dbReference>
<dbReference type="SUPFAM" id="SSF141868">
    <property type="entry name" value="EAL domain-like"/>
    <property type="match status" value="1"/>
</dbReference>
<evidence type="ECO:0000259" key="2">
    <source>
        <dbReference type="PROSITE" id="PS50883"/>
    </source>
</evidence>
<dbReference type="Proteomes" id="UP001274321">
    <property type="component" value="Unassembled WGS sequence"/>
</dbReference>
<dbReference type="Pfam" id="PF00563">
    <property type="entry name" value="EAL"/>
    <property type="match status" value="1"/>
</dbReference>
<proteinExistence type="predicted"/>
<dbReference type="PANTHER" id="PTHR33121:SF79">
    <property type="entry name" value="CYCLIC DI-GMP PHOSPHODIESTERASE PDED-RELATED"/>
    <property type="match status" value="1"/>
</dbReference>
<dbReference type="SMART" id="SM00267">
    <property type="entry name" value="GGDEF"/>
    <property type="match status" value="1"/>
</dbReference>